<evidence type="ECO:0000313" key="4">
    <source>
        <dbReference type="WBParaSite" id="L893_g24522.t1"/>
    </source>
</evidence>
<dbReference type="Proteomes" id="UP000095287">
    <property type="component" value="Unplaced"/>
</dbReference>
<dbReference type="InterPro" id="IPR011993">
    <property type="entry name" value="PH-like_dom_sf"/>
</dbReference>
<name>A0A1I7ZAR3_9BILA</name>
<dbReference type="Gene3D" id="2.30.29.30">
    <property type="entry name" value="Pleckstrin-homology domain (PH domain)/Phosphotyrosine-binding domain (PTB)"/>
    <property type="match status" value="1"/>
</dbReference>
<proteinExistence type="inferred from homology"/>
<dbReference type="PANTHER" id="PTHR21642">
    <property type="entry name" value="CEREBRAL CAVERNOUS MALFORMATIONS PROTEIN 2 HOMOLOG"/>
    <property type="match status" value="1"/>
</dbReference>
<dbReference type="WBParaSite" id="L893_g24522.t1">
    <property type="protein sequence ID" value="L893_g24522.t1"/>
    <property type="gene ID" value="L893_g24522"/>
</dbReference>
<dbReference type="InterPro" id="IPR032375">
    <property type="entry name" value="CCM2_C"/>
</dbReference>
<evidence type="ECO:0000256" key="1">
    <source>
        <dbReference type="ARBA" id="ARBA00010822"/>
    </source>
</evidence>
<accession>A0A1I7ZAR3</accession>
<dbReference type="InterPro" id="IPR026159">
    <property type="entry name" value="Malcavernin"/>
</dbReference>
<comment type="similarity">
    <text evidence="1">Belongs to the CCM2 family.</text>
</comment>
<protein>
    <submittedName>
        <fullName evidence="4">CCM2_C domain-containing protein</fullName>
    </submittedName>
</protein>
<dbReference type="Pfam" id="PF16545">
    <property type="entry name" value="CCM2_C"/>
    <property type="match status" value="1"/>
</dbReference>
<dbReference type="Gene3D" id="1.20.1160.20">
    <property type="match status" value="1"/>
</dbReference>
<organism evidence="3 4">
    <name type="scientific">Steinernema glaseri</name>
    <dbReference type="NCBI Taxonomy" id="37863"/>
    <lineage>
        <taxon>Eukaryota</taxon>
        <taxon>Metazoa</taxon>
        <taxon>Ecdysozoa</taxon>
        <taxon>Nematoda</taxon>
        <taxon>Chromadorea</taxon>
        <taxon>Rhabditida</taxon>
        <taxon>Tylenchina</taxon>
        <taxon>Panagrolaimomorpha</taxon>
        <taxon>Strongyloidoidea</taxon>
        <taxon>Steinernematidae</taxon>
        <taxon>Steinernema</taxon>
    </lineage>
</organism>
<evidence type="ECO:0000313" key="3">
    <source>
        <dbReference type="Proteomes" id="UP000095287"/>
    </source>
</evidence>
<reference evidence="4" key="1">
    <citation type="submission" date="2016-11" db="UniProtKB">
        <authorList>
            <consortium name="WormBaseParasite"/>
        </authorList>
    </citation>
    <scope>IDENTIFICATION</scope>
</reference>
<evidence type="ECO:0000259" key="2">
    <source>
        <dbReference type="Pfam" id="PF16545"/>
    </source>
</evidence>
<sequence length="407" mass="45707">MEGESAKSITAEEASAIHSYKIKYAGLVPEISSDIDPSGRTDLLKILDKAKLNGHITAHASKSDFAEDAIFDIYSYHIQIRSMENLEVLLTVPVDMIASVGFVREEALNILPIKIGERNGNREVYDLAVVYCQQSENAEVICRHLEDWFQQVYKEAVSSLESRDLSSFKRSSGSCASPLCDRPQFITGSNTDLSITIRNPTQSSPNTSDSGNTADLVNDYITMLSACLSHEELRQFATLMKRWQEGNMPILEFAQKLMELYGTERKHLLARMRHLLRGANNEDVEALNCFLHVNAVTENAASPLATGEFSLTTDSSPGVFDNISAYVFCVFVEIRTPRANLNPLAPRRYETGVVLPDDKCYIDRRRGSEAHICVSRQQKKITVAILLTTHHLLHFTFQWLRIELSSR</sequence>
<keyword evidence="3" id="KW-1185">Reference proteome</keyword>
<feature type="domain" description="Cerebral cavernous malformations 2 harmonin-homology" evidence="2">
    <location>
        <begin position="208"/>
        <end position="296"/>
    </location>
</feature>
<dbReference type="PANTHER" id="PTHR21642:SF6">
    <property type="entry name" value="CEREBRAL CAVERNOUS MALFORMATIONS 2 HARMONIN-HOMOLOGY DOMAIN-CONTAINING PROTEIN"/>
    <property type="match status" value="1"/>
</dbReference>
<dbReference type="AlphaFoldDB" id="A0A1I7ZAR3"/>